<dbReference type="EMBL" id="LCDD01000008">
    <property type="protein sequence ID" value="KKS47156.1"/>
    <property type="molecule type" value="Genomic_DNA"/>
</dbReference>
<reference evidence="2 3" key="1">
    <citation type="journal article" date="2015" name="Nature">
        <title>rRNA introns, odd ribosomes, and small enigmatic genomes across a large radiation of phyla.</title>
        <authorList>
            <person name="Brown C.T."/>
            <person name="Hug L.A."/>
            <person name="Thomas B.C."/>
            <person name="Sharon I."/>
            <person name="Castelle C.J."/>
            <person name="Singh A."/>
            <person name="Wilkins M.J."/>
            <person name="Williams K.H."/>
            <person name="Banfield J.F."/>
        </authorList>
    </citation>
    <scope>NUCLEOTIDE SEQUENCE [LARGE SCALE GENOMIC DNA]</scope>
</reference>
<feature type="transmembrane region" description="Helical" evidence="1">
    <location>
        <begin position="81"/>
        <end position="97"/>
    </location>
</feature>
<accession>A0A0G1BLL0</accession>
<keyword evidence="1" id="KW-0812">Transmembrane</keyword>
<sequence length="542" mass="62563">MVKYKTAIFAILIIFFLGFSYYPTLFELSQKGKLAGKGRDFILEHNYYWPDFNLYLSKIKQGYEGRLLVVEKYTSEPHRGSLIQIFYLGLGAIGQLLNISPNYAYQLGRFILSFLLILMIILLARKLFGNSAFMILAFVTTVVSGSFPRLVNTADGLKIVRFMEWWSNIDSLQRLTFIPHIIFGQVISFFLLYHLAMTGKRLSGKQLLFYALLGNLAGLVFPPSLITLNGIILCLMLFKLLKKKPVATYWHIFVISSSFSLVYLFLTTNVMPWSALVEFHRTHPMMIPFKDYVLGTGPVIFLGFFGSLAAVIYRDRRFYPLILWVAVTFLFAALFSLVREQSPLRFTQTGLFIPLGLLTSYFFHRLWQFFRTNNSRSLLIAGLTLYLLANLYIMYNSLKWQISFITQRVNADYPAVPYPPQTMYPLSSWMEAISWLEKNTDHNSVVLAGATAANFIPAYAGNFVYFGQSNTVDYNFKQKQMEKFFKGNMSASEAQIFLRNGRIKYVFFGIQEKELLGERQLEEIYPFLITVFKNSTVTIYRF</sequence>
<feature type="transmembrane region" description="Helical" evidence="1">
    <location>
        <begin position="131"/>
        <end position="151"/>
    </location>
</feature>
<evidence type="ECO:0000313" key="3">
    <source>
        <dbReference type="Proteomes" id="UP000034320"/>
    </source>
</evidence>
<dbReference type="Proteomes" id="UP000034320">
    <property type="component" value="Unassembled WGS sequence"/>
</dbReference>
<feature type="transmembrane region" description="Helical" evidence="1">
    <location>
        <begin position="171"/>
        <end position="195"/>
    </location>
</feature>
<protein>
    <recommendedName>
        <fullName evidence="4">Glycosyltransferase RgtA/B/C/D-like domain-containing protein</fullName>
    </recommendedName>
</protein>
<feature type="transmembrane region" description="Helical" evidence="1">
    <location>
        <begin position="250"/>
        <end position="271"/>
    </location>
</feature>
<feature type="transmembrane region" description="Helical" evidence="1">
    <location>
        <begin position="379"/>
        <end position="398"/>
    </location>
</feature>
<evidence type="ECO:0000256" key="1">
    <source>
        <dbReference type="SAM" id="Phobius"/>
    </source>
</evidence>
<evidence type="ECO:0000313" key="2">
    <source>
        <dbReference type="EMBL" id="KKS47156.1"/>
    </source>
</evidence>
<feature type="transmembrane region" description="Helical" evidence="1">
    <location>
        <begin position="318"/>
        <end position="338"/>
    </location>
</feature>
<comment type="caution">
    <text evidence="2">The sequence shown here is derived from an EMBL/GenBank/DDBJ whole genome shotgun (WGS) entry which is preliminary data.</text>
</comment>
<feature type="transmembrane region" description="Helical" evidence="1">
    <location>
        <begin position="6"/>
        <end position="24"/>
    </location>
</feature>
<name>A0A0G1BLL0_9BACT</name>
<gene>
    <name evidence="2" type="ORF">UV09_C0008G0022</name>
</gene>
<keyword evidence="1" id="KW-0472">Membrane</keyword>
<feature type="transmembrane region" description="Helical" evidence="1">
    <location>
        <begin position="292"/>
        <end position="312"/>
    </location>
</feature>
<feature type="transmembrane region" description="Helical" evidence="1">
    <location>
        <begin position="350"/>
        <end position="367"/>
    </location>
</feature>
<feature type="transmembrane region" description="Helical" evidence="1">
    <location>
        <begin position="103"/>
        <end position="124"/>
    </location>
</feature>
<evidence type="ECO:0008006" key="4">
    <source>
        <dbReference type="Google" id="ProtNLM"/>
    </source>
</evidence>
<organism evidence="2 3">
    <name type="scientific">Candidatus Gottesmanbacteria bacterium GW2011_GWA2_42_18</name>
    <dbReference type="NCBI Taxonomy" id="1618442"/>
    <lineage>
        <taxon>Bacteria</taxon>
        <taxon>Candidatus Gottesmaniibacteriota</taxon>
    </lineage>
</organism>
<dbReference type="AlphaFoldDB" id="A0A0G1BLL0"/>
<feature type="transmembrane region" description="Helical" evidence="1">
    <location>
        <begin position="207"/>
        <end position="238"/>
    </location>
</feature>
<keyword evidence="1" id="KW-1133">Transmembrane helix</keyword>
<proteinExistence type="predicted"/>